<dbReference type="SUPFAM" id="SSF55920">
    <property type="entry name" value="Creatinase/aminopeptidase"/>
    <property type="match status" value="1"/>
</dbReference>
<sequence length="390" mass="42722">MFSSDFQAEILRRSAKIQAGMRVVGADAALIHTNANLYYTSGRVFSGYTYLPVEGEPHYFVRRPVGLKGATVHYIHKPEQIPALLTELGLSQPRCVALEWDAAHSDYMRLATLFPEAKVVNASVVMRGARAVKTEYELAQLRESAVKHAEVYHRIESVYRDGMTDIELQIEIERLLRLHGNLGLFRINGASMEIFMGNVLCGDNADTPTPYDFAMGGAGMDCSIPVGANGTLMRPGMAVMVDMCGNFTGYMTDMTRVYSIGDLPEKAVEAHRCSIEIHRELSRMGKPGVAAADLYHRAVEMAREAGFDDYFMGHTQKAGFIGHGVGIEVNEAPVLAPRSKEVLAENQVIALEPKFVIPHVGAVGIEDTYVVTPDGLQAITSAPVDIAQLF</sequence>
<dbReference type="Proteomes" id="UP000757103">
    <property type="component" value="Unassembled WGS sequence"/>
</dbReference>
<dbReference type="InterPro" id="IPR029149">
    <property type="entry name" value="Creatin/AminoP/Spt16_N"/>
</dbReference>
<dbReference type="EMBL" id="DYUD01000010">
    <property type="protein sequence ID" value="HJG88294.1"/>
    <property type="molecule type" value="Genomic_DNA"/>
</dbReference>
<dbReference type="InterPro" id="IPR050659">
    <property type="entry name" value="Peptidase_M24B"/>
</dbReference>
<dbReference type="AlphaFoldDB" id="A0A921MQN4"/>
<dbReference type="Gene3D" id="3.40.350.10">
    <property type="entry name" value="Creatinase/prolidase N-terminal domain"/>
    <property type="match status" value="1"/>
</dbReference>
<dbReference type="SUPFAM" id="SSF53092">
    <property type="entry name" value="Creatinase/prolidase N-terminal domain"/>
    <property type="match status" value="1"/>
</dbReference>
<evidence type="ECO:0000313" key="3">
    <source>
        <dbReference type="EMBL" id="HJG88294.1"/>
    </source>
</evidence>
<dbReference type="InterPro" id="IPR036005">
    <property type="entry name" value="Creatinase/aminopeptidase-like"/>
</dbReference>
<dbReference type="RefSeq" id="WP_273305362.1">
    <property type="nucleotide sequence ID" value="NZ_DYUD01000010.1"/>
</dbReference>
<accession>A0A921MQN4</accession>
<dbReference type="Gene3D" id="3.90.230.10">
    <property type="entry name" value="Creatinase/methionine aminopeptidase superfamily"/>
    <property type="match status" value="1"/>
</dbReference>
<dbReference type="InterPro" id="IPR000587">
    <property type="entry name" value="Creatinase_N"/>
</dbReference>
<reference evidence="3" key="1">
    <citation type="journal article" date="2021" name="PeerJ">
        <title>Extensive microbial diversity within the chicken gut microbiome revealed by metagenomics and culture.</title>
        <authorList>
            <person name="Gilroy R."/>
            <person name="Ravi A."/>
            <person name="Getino M."/>
            <person name="Pursley I."/>
            <person name="Horton D.L."/>
            <person name="Alikhan N.F."/>
            <person name="Baker D."/>
            <person name="Gharbi K."/>
            <person name="Hall N."/>
            <person name="Watson M."/>
            <person name="Adriaenssens E.M."/>
            <person name="Foster-Nyarko E."/>
            <person name="Jarju S."/>
            <person name="Secka A."/>
            <person name="Antonio M."/>
            <person name="Oren A."/>
            <person name="Chaudhuri R.R."/>
            <person name="La Ragione R."/>
            <person name="Hildebrand F."/>
            <person name="Pallen M.J."/>
        </authorList>
    </citation>
    <scope>NUCLEOTIDE SEQUENCE</scope>
    <source>
        <strain evidence="3">CHK121-7720</strain>
    </source>
</reference>
<name>A0A921MQN4_9BACT</name>
<feature type="domain" description="Peptidase M24" evidence="1">
    <location>
        <begin position="140"/>
        <end position="372"/>
    </location>
</feature>
<dbReference type="Pfam" id="PF01321">
    <property type="entry name" value="Creatinase_N"/>
    <property type="match status" value="1"/>
</dbReference>
<protein>
    <submittedName>
        <fullName evidence="3">Xaa-Pro peptidase family protein</fullName>
    </submittedName>
</protein>
<evidence type="ECO:0000259" key="2">
    <source>
        <dbReference type="Pfam" id="PF01321"/>
    </source>
</evidence>
<evidence type="ECO:0000259" key="1">
    <source>
        <dbReference type="Pfam" id="PF00557"/>
    </source>
</evidence>
<dbReference type="Pfam" id="PF00557">
    <property type="entry name" value="Peptidase_M24"/>
    <property type="match status" value="1"/>
</dbReference>
<comment type="caution">
    <text evidence="3">The sequence shown here is derived from an EMBL/GenBank/DDBJ whole genome shotgun (WGS) entry which is preliminary data.</text>
</comment>
<dbReference type="PANTHER" id="PTHR46112">
    <property type="entry name" value="AMINOPEPTIDASE"/>
    <property type="match status" value="1"/>
</dbReference>
<feature type="domain" description="Creatinase N-terminal" evidence="2">
    <location>
        <begin position="13"/>
        <end position="132"/>
    </location>
</feature>
<gene>
    <name evidence="3" type="ORF">K8U91_02290</name>
</gene>
<reference evidence="3" key="2">
    <citation type="submission" date="2021-09" db="EMBL/GenBank/DDBJ databases">
        <authorList>
            <person name="Gilroy R."/>
        </authorList>
    </citation>
    <scope>NUCLEOTIDE SEQUENCE</scope>
    <source>
        <strain evidence="3">CHK121-7720</strain>
    </source>
</reference>
<dbReference type="PANTHER" id="PTHR46112:SF2">
    <property type="entry name" value="XAA-PRO AMINOPEPTIDASE P-RELATED"/>
    <property type="match status" value="1"/>
</dbReference>
<evidence type="ECO:0000313" key="4">
    <source>
        <dbReference type="Proteomes" id="UP000757103"/>
    </source>
</evidence>
<dbReference type="CDD" id="cd01066">
    <property type="entry name" value="APP_MetAP"/>
    <property type="match status" value="1"/>
</dbReference>
<proteinExistence type="predicted"/>
<organism evidence="3 4">
    <name type="scientific">Barnesiella viscericola</name>
    <dbReference type="NCBI Taxonomy" id="397865"/>
    <lineage>
        <taxon>Bacteria</taxon>
        <taxon>Pseudomonadati</taxon>
        <taxon>Bacteroidota</taxon>
        <taxon>Bacteroidia</taxon>
        <taxon>Bacteroidales</taxon>
        <taxon>Barnesiellaceae</taxon>
        <taxon>Barnesiella</taxon>
    </lineage>
</organism>
<dbReference type="InterPro" id="IPR000994">
    <property type="entry name" value="Pept_M24"/>
</dbReference>